<sequence>MFGKAAFPGDAVFAGAIFEAGVDMASATMADVTGGHTSPLGWWIEPSEGGEWHFVRDLAPASAS</sequence>
<evidence type="ECO:0000313" key="2">
    <source>
        <dbReference type="Proteomes" id="UP000666915"/>
    </source>
</evidence>
<dbReference type="Proteomes" id="UP000666915">
    <property type="component" value="Unassembled WGS sequence"/>
</dbReference>
<proteinExistence type="predicted"/>
<gene>
    <name evidence="1" type="ORF">J4557_39345</name>
</gene>
<reference evidence="1 2" key="1">
    <citation type="submission" date="2021-03" db="EMBL/GenBank/DDBJ databases">
        <authorList>
            <person name="Kanchanasin P."/>
            <person name="Saeng-In P."/>
            <person name="Phongsopitanun W."/>
            <person name="Yuki M."/>
            <person name="Kudo T."/>
            <person name="Ohkuma M."/>
            <person name="Tanasupawat S."/>
        </authorList>
    </citation>
    <scope>NUCLEOTIDE SEQUENCE [LARGE SCALE GENOMIC DNA]</scope>
    <source>
        <strain evidence="1 2">L46</strain>
    </source>
</reference>
<dbReference type="EMBL" id="JAGEOK010000034">
    <property type="protein sequence ID" value="MBO2443601.1"/>
    <property type="molecule type" value="Genomic_DNA"/>
</dbReference>
<name>A0ABS3RBL6_9ACTN</name>
<dbReference type="RefSeq" id="WP_208271904.1">
    <property type="nucleotide sequence ID" value="NZ_BAAAGM010000029.1"/>
</dbReference>
<protein>
    <submittedName>
        <fullName evidence="1">Uncharacterized protein</fullName>
    </submittedName>
</protein>
<comment type="caution">
    <text evidence="1">The sequence shown here is derived from an EMBL/GenBank/DDBJ whole genome shotgun (WGS) entry which is preliminary data.</text>
</comment>
<accession>A0ABS3RBL6</accession>
<evidence type="ECO:0000313" key="1">
    <source>
        <dbReference type="EMBL" id="MBO2443601.1"/>
    </source>
</evidence>
<organism evidence="1 2">
    <name type="scientific">Actinomadura nitritigenes</name>
    <dbReference type="NCBI Taxonomy" id="134602"/>
    <lineage>
        <taxon>Bacteria</taxon>
        <taxon>Bacillati</taxon>
        <taxon>Actinomycetota</taxon>
        <taxon>Actinomycetes</taxon>
        <taxon>Streptosporangiales</taxon>
        <taxon>Thermomonosporaceae</taxon>
        <taxon>Actinomadura</taxon>
    </lineage>
</organism>
<keyword evidence="2" id="KW-1185">Reference proteome</keyword>